<gene>
    <name evidence="2" type="ORF">F7D25_13755</name>
</gene>
<comment type="caution">
    <text evidence="2">The sequence shown here is derived from an EMBL/GenBank/DDBJ whole genome shotgun (WGS) entry which is preliminary data.</text>
</comment>
<proteinExistence type="predicted"/>
<evidence type="ECO:0000313" key="2">
    <source>
        <dbReference type="EMBL" id="MQP15444.1"/>
    </source>
</evidence>
<evidence type="ECO:0000313" key="3">
    <source>
        <dbReference type="Proteomes" id="UP000477980"/>
    </source>
</evidence>
<dbReference type="AlphaFoldDB" id="A0A6G1VS98"/>
<dbReference type="Proteomes" id="UP000477980">
    <property type="component" value="Unassembled WGS sequence"/>
</dbReference>
<dbReference type="EMBL" id="VZAH01000140">
    <property type="protein sequence ID" value="MQP15444.1"/>
    <property type="molecule type" value="Genomic_DNA"/>
</dbReference>
<organism evidence="2 3">
    <name type="scientific">Segatella copri</name>
    <dbReference type="NCBI Taxonomy" id="165179"/>
    <lineage>
        <taxon>Bacteria</taxon>
        <taxon>Pseudomonadati</taxon>
        <taxon>Bacteroidota</taxon>
        <taxon>Bacteroidia</taxon>
        <taxon>Bacteroidales</taxon>
        <taxon>Prevotellaceae</taxon>
        <taxon>Segatella</taxon>
    </lineage>
</organism>
<dbReference type="RefSeq" id="WP_153090942.1">
    <property type="nucleotide sequence ID" value="NZ_VZAH01000140.1"/>
</dbReference>
<name>A0A6G1VS98_9BACT</name>
<sequence length="224" mass="25132">MRKKTFTKGSLLMMTMLVSSNMMAGTPELEGNATSNAVKAHRVLVIGAQDNVKSNYFVTDMLAEDTQINPDSVCYIYNKVIEDNLAQLAQKSKANFTYVDGNAIQGTYHDILEDIKTTGEGENQSSDLTFVNATQLRGMLDQAGADYLLLLDNHYLKYQEEPFKTIFHYVNYSLYDGNKKKLAQGSNYFTSINPQSEQQMLKASRKSTAKMLNDVESTLTAMRK</sequence>
<dbReference type="OrthoDB" id="1028774at2"/>
<evidence type="ECO:0000256" key="1">
    <source>
        <dbReference type="SAM" id="SignalP"/>
    </source>
</evidence>
<accession>A0A6G1VS98</accession>
<feature type="chain" id="PRO_5026212161" evidence="1">
    <location>
        <begin position="25"/>
        <end position="224"/>
    </location>
</feature>
<protein>
    <submittedName>
        <fullName evidence="2">Uncharacterized protein</fullName>
    </submittedName>
</protein>
<feature type="signal peptide" evidence="1">
    <location>
        <begin position="1"/>
        <end position="24"/>
    </location>
</feature>
<reference evidence="2 3" key="1">
    <citation type="submission" date="2019-09" db="EMBL/GenBank/DDBJ databases">
        <title>Distinct polysaccharide growth profiles of human intestinal Prevotella copri isolates.</title>
        <authorList>
            <person name="Fehlner-Peach H."/>
            <person name="Magnabosco C."/>
            <person name="Raghavan V."/>
            <person name="Scher J.U."/>
            <person name="Tett A."/>
            <person name="Cox L.M."/>
            <person name="Gottsegen C."/>
            <person name="Watters A."/>
            <person name="Wiltshire- Gordon J.D."/>
            <person name="Segata N."/>
            <person name="Bonneau R."/>
            <person name="Littman D.R."/>
        </authorList>
    </citation>
    <scope>NUCLEOTIDE SEQUENCE [LARGE SCALE GENOMIC DNA]</scope>
    <source>
        <strain evidence="3">iAA917</strain>
    </source>
</reference>
<keyword evidence="1" id="KW-0732">Signal</keyword>